<gene>
    <name evidence="1" type="ORF">METD_I2575</name>
</gene>
<dbReference type="Proteomes" id="UP000008070">
    <property type="component" value="Chromosome"/>
</dbReference>
<dbReference type="HOGENOM" id="CLU_1667332_0_0_5"/>
<evidence type="ECO:0000313" key="2">
    <source>
        <dbReference type="Proteomes" id="UP000008070"/>
    </source>
</evidence>
<proteinExistence type="predicted"/>
<dbReference type="KEGG" id="mdi:METDI2575"/>
<reference evidence="2" key="1">
    <citation type="journal article" date="2009" name="PLoS ONE">
        <title>Methylobacterium genome sequences: a reference blueprint to investigate microbial metabolism of C1 compounds from natural and industrial sources.</title>
        <authorList>
            <person name="Vuilleumier S."/>
            <person name="Chistoserdova L."/>
            <person name="Lee M.-C."/>
            <person name="Bringel F."/>
            <person name="Lajus A."/>
            <person name="Zhou Y."/>
            <person name="Gourion B."/>
            <person name="Barbe V."/>
            <person name="Chang J."/>
            <person name="Cruveiller S."/>
            <person name="Dossat C."/>
            <person name="Gillett W."/>
            <person name="Gruffaz C."/>
            <person name="Haugen E."/>
            <person name="Hourcade E."/>
            <person name="Levy R."/>
            <person name="Mangenot S."/>
            <person name="Muller E."/>
            <person name="Nadalig T."/>
            <person name="Pagni M."/>
            <person name="Penny C."/>
            <person name="Peyraud R."/>
            <person name="Robinson D.G."/>
            <person name="Roche D."/>
            <person name="Rouy Z."/>
            <person name="Saenampechek C."/>
            <person name="Salvignol G."/>
            <person name="Vallenet D."/>
            <person name="Wu Z."/>
            <person name="Marx C.J."/>
            <person name="Vorholt J.A."/>
            <person name="Olson M.V."/>
            <person name="Kaul R."/>
            <person name="Weissenbach J."/>
            <person name="Medigue C."/>
            <person name="Lidstrom M.E."/>
        </authorList>
    </citation>
    <scope>NUCLEOTIDE SEQUENCE [LARGE SCALE GENOMIC DNA]</scope>
    <source>
        <strain evidence="2">DSM 6343 / CIP 106787 / DM4</strain>
    </source>
</reference>
<dbReference type="EMBL" id="FP103042">
    <property type="protein sequence ID" value="CAX24228.1"/>
    <property type="molecule type" value="Genomic_DNA"/>
</dbReference>
<sequence length="158" mass="18379">MPEAIGATHSGKEIVMSYTDVSPTTARQGYFLDVAPMISALQFQPTDFEFSHGWLQHIPSRHRFKFDKKGQVTIDARCDCSGQSIKREQGDPLFQAFTSWRQYYWQPMLIDREFASHFKTPNAWVRLLRDVRMAWRRFRHRAEPVSIPAEAMAMVPAE</sequence>
<dbReference type="AlphaFoldDB" id="C7CAU5"/>
<accession>C7CAU5</accession>
<name>C7CAU5_METED</name>
<protein>
    <submittedName>
        <fullName evidence="1">Uncharacterized protein</fullName>
    </submittedName>
</protein>
<evidence type="ECO:0000313" key="1">
    <source>
        <dbReference type="EMBL" id="CAX24228.1"/>
    </source>
</evidence>
<organism evidence="1 2">
    <name type="scientific">Methylorubrum extorquens (strain DSM 6343 / CIP 106787 / DM4)</name>
    <name type="common">Methylobacterium extorquens</name>
    <dbReference type="NCBI Taxonomy" id="661410"/>
    <lineage>
        <taxon>Bacteria</taxon>
        <taxon>Pseudomonadati</taxon>
        <taxon>Pseudomonadota</taxon>
        <taxon>Alphaproteobacteria</taxon>
        <taxon>Hyphomicrobiales</taxon>
        <taxon>Methylobacteriaceae</taxon>
        <taxon>Methylorubrum</taxon>
    </lineage>
</organism>